<sequence length="202" mass="22352">MQIALLIILPLILYYQRAGLRPSRIMLYVTTIFGLWYVTYSPLHELRHLLPAVVLGERVIEVQLFPHFMQGELSGGHVTTQYSSDWSEFVIVLFPYLTDALLAIFGAVVLMKFVPRSQPLVFGLLLTILVTSPLFDVVNNYLAFVAGAQNDFNAISYTTHAALAHAIGILATAVTLGASSIVLWFVFRQPGSGDQASNLTPR</sequence>
<feature type="transmembrane region" description="Helical" evidence="1">
    <location>
        <begin position="25"/>
        <end position="43"/>
    </location>
</feature>
<feature type="transmembrane region" description="Helical" evidence="1">
    <location>
        <begin position="89"/>
        <end position="110"/>
    </location>
</feature>
<dbReference type="AlphaFoldDB" id="A0A5C5ZPH4"/>
<keyword evidence="1" id="KW-1133">Transmembrane helix</keyword>
<keyword evidence="1" id="KW-0812">Transmembrane</keyword>
<gene>
    <name evidence="2" type="ORF">Mal64_26120</name>
</gene>
<evidence type="ECO:0000313" key="2">
    <source>
        <dbReference type="EMBL" id="TWT89120.1"/>
    </source>
</evidence>
<protein>
    <submittedName>
        <fullName evidence="2">Uncharacterized protein</fullName>
    </submittedName>
</protein>
<organism evidence="2 3">
    <name type="scientific">Pseudobythopirellula maris</name>
    <dbReference type="NCBI Taxonomy" id="2527991"/>
    <lineage>
        <taxon>Bacteria</taxon>
        <taxon>Pseudomonadati</taxon>
        <taxon>Planctomycetota</taxon>
        <taxon>Planctomycetia</taxon>
        <taxon>Pirellulales</taxon>
        <taxon>Lacipirellulaceae</taxon>
        <taxon>Pseudobythopirellula</taxon>
    </lineage>
</organism>
<dbReference type="EMBL" id="SJPQ01000002">
    <property type="protein sequence ID" value="TWT89120.1"/>
    <property type="molecule type" value="Genomic_DNA"/>
</dbReference>
<comment type="caution">
    <text evidence="2">The sequence shown here is derived from an EMBL/GenBank/DDBJ whole genome shotgun (WGS) entry which is preliminary data.</text>
</comment>
<evidence type="ECO:0000313" key="3">
    <source>
        <dbReference type="Proteomes" id="UP000315440"/>
    </source>
</evidence>
<keyword evidence="3" id="KW-1185">Reference proteome</keyword>
<dbReference type="Proteomes" id="UP000315440">
    <property type="component" value="Unassembled WGS sequence"/>
</dbReference>
<accession>A0A5C5ZPH4</accession>
<name>A0A5C5ZPH4_9BACT</name>
<reference evidence="2 3" key="1">
    <citation type="submission" date="2019-02" db="EMBL/GenBank/DDBJ databases">
        <title>Deep-cultivation of Planctomycetes and their phenomic and genomic characterization uncovers novel biology.</title>
        <authorList>
            <person name="Wiegand S."/>
            <person name="Jogler M."/>
            <person name="Boedeker C."/>
            <person name="Pinto D."/>
            <person name="Vollmers J."/>
            <person name="Rivas-Marin E."/>
            <person name="Kohn T."/>
            <person name="Peeters S.H."/>
            <person name="Heuer A."/>
            <person name="Rast P."/>
            <person name="Oberbeckmann S."/>
            <person name="Bunk B."/>
            <person name="Jeske O."/>
            <person name="Meyerdierks A."/>
            <person name="Storesund J.E."/>
            <person name="Kallscheuer N."/>
            <person name="Luecker S."/>
            <person name="Lage O.M."/>
            <person name="Pohl T."/>
            <person name="Merkel B.J."/>
            <person name="Hornburger P."/>
            <person name="Mueller R.-W."/>
            <person name="Bruemmer F."/>
            <person name="Labrenz M."/>
            <person name="Spormann A.M."/>
            <person name="Op Den Camp H."/>
            <person name="Overmann J."/>
            <person name="Amann R."/>
            <person name="Jetten M.S.M."/>
            <person name="Mascher T."/>
            <person name="Medema M.H."/>
            <person name="Devos D.P."/>
            <person name="Kaster A.-K."/>
            <person name="Ovreas L."/>
            <person name="Rohde M."/>
            <person name="Galperin M.Y."/>
            <person name="Jogler C."/>
        </authorList>
    </citation>
    <scope>NUCLEOTIDE SEQUENCE [LARGE SCALE GENOMIC DNA]</scope>
    <source>
        <strain evidence="2 3">Mal64</strain>
    </source>
</reference>
<dbReference type="RefSeq" id="WP_146400757.1">
    <property type="nucleotide sequence ID" value="NZ_SJPQ01000002.1"/>
</dbReference>
<proteinExistence type="predicted"/>
<keyword evidence="1" id="KW-0472">Membrane</keyword>
<feature type="transmembrane region" description="Helical" evidence="1">
    <location>
        <begin position="122"/>
        <end position="142"/>
    </location>
</feature>
<feature type="transmembrane region" description="Helical" evidence="1">
    <location>
        <begin position="162"/>
        <end position="187"/>
    </location>
</feature>
<evidence type="ECO:0000256" key="1">
    <source>
        <dbReference type="SAM" id="Phobius"/>
    </source>
</evidence>